<protein>
    <submittedName>
        <fullName evidence="1">Uncharacterized protein</fullName>
    </submittedName>
</protein>
<gene>
    <name evidence="1" type="ORF">HHI36_021955</name>
</gene>
<dbReference type="AlphaFoldDB" id="A0ABD2MYM3"/>
<dbReference type="Proteomes" id="UP001516400">
    <property type="component" value="Unassembled WGS sequence"/>
</dbReference>
<proteinExistence type="predicted"/>
<accession>A0ABD2MYM3</accession>
<dbReference type="EMBL" id="JABFTP020000042">
    <property type="protein sequence ID" value="KAL3271469.1"/>
    <property type="molecule type" value="Genomic_DNA"/>
</dbReference>
<reference evidence="1 2" key="1">
    <citation type="journal article" date="2021" name="BMC Biol.">
        <title>Horizontally acquired antibacterial genes associated with adaptive radiation of ladybird beetles.</title>
        <authorList>
            <person name="Li H.S."/>
            <person name="Tang X.F."/>
            <person name="Huang Y.H."/>
            <person name="Xu Z.Y."/>
            <person name="Chen M.L."/>
            <person name="Du X.Y."/>
            <person name="Qiu B.Y."/>
            <person name="Chen P.T."/>
            <person name="Zhang W."/>
            <person name="Slipinski A."/>
            <person name="Escalona H.E."/>
            <person name="Waterhouse R.M."/>
            <person name="Zwick A."/>
            <person name="Pang H."/>
        </authorList>
    </citation>
    <scope>NUCLEOTIDE SEQUENCE [LARGE SCALE GENOMIC DNA]</scope>
    <source>
        <strain evidence="1">SYSU2018</strain>
    </source>
</reference>
<evidence type="ECO:0000313" key="1">
    <source>
        <dbReference type="EMBL" id="KAL3271469.1"/>
    </source>
</evidence>
<comment type="caution">
    <text evidence="1">The sequence shown here is derived from an EMBL/GenBank/DDBJ whole genome shotgun (WGS) entry which is preliminary data.</text>
</comment>
<sequence length="79" mass="9264">MNTCPRIKKNLLVLLLCNIKNFKHVDNKSGYDTSVSLKLKVSLFRNNSSIYPHENLNVERRKLRDEWQEGGLINNCFEL</sequence>
<evidence type="ECO:0000313" key="2">
    <source>
        <dbReference type="Proteomes" id="UP001516400"/>
    </source>
</evidence>
<name>A0ABD2MYM3_9CUCU</name>
<organism evidence="1 2">
    <name type="scientific">Cryptolaemus montrouzieri</name>
    <dbReference type="NCBI Taxonomy" id="559131"/>
    <lineage>
        <taxon>Eukaryota</taxon>
        <taxon>Metazoa</taxon>
        <taxon>Ecdysozoa</taxon>
        <taxon>Arthropoda</taxon>
        <taxon>Hexapoda</taxon>
        <taxon>Insecta</taxon>
        <taxon>Pterygota</taxon>
        <taxon>Neoptera</taxon>
        <taxon>Endopterygota</taxon>
        <taxon>Coleoptera</taxon>
        <taxon>Polyphaga</taxon>
        <taxon>Cucujiformia</taxon>
        <taxon>Coccinelloidea</taxon>
        <taxon>Coccinellidae</taxon>
        <taxon>Scymninae</taxon>
        <taxon>Scymnini</taxon>
        <taxon>Cryptolaemus</taxon>
    </lineage>
</organism>
<keyword evidence="2" id="KW-1185">Reference proteome</keyword>